<evidence type="ECO:0008006" key="8">
    <source>
        <dbReference type="Google" id="ProtNLM"/>
    </source>
</evidence>
<feature type="domain" description="HAMP" evidence="6">
    <location>
        <begin position="115"/>
        <end position="167"/>
    </location>
</feature>
<dbReference type="PROSITE" id="PS50885">
    <property type="entry name" value="HAMP"/>
    <property type="match status" value="1"/>
</dbReference>
<dbReference type="Gene3D" id="1.10.287.950">
    <property type="entry name" value="Methyl-accepting chemotaxis protein"/>
    <property type="match status" value="1"/>
</dbReference>
<keyword evidence="4" id="KW-0472">Membrane</keyword>
<name>A0A645A9Z8_9ZZZZ</name>
<organism evidence="7">
    <name type="scientific">bioreactor metagenome</name>
    <dbReference type="NCBI Taxonomy" id="1076179"/>
    <lineage>
        <taxon>unclassified sequences</taxon>
        <taxon>metagenomes</taxon>
        <taxon>ecological metagenomes</taxon>
    </lineage>
</organism>
<evidence type="ECO:0000313" key="7">
    <source>
        <dbReference type="EMBL" id="MPM49726.1"/>
    </source>
</evidence>
<dbReference type="SMART" id="SM00283">
    <property type="entry name" value="MA"/>
    <property type="match status" value="1"/>
</dbReference>
<dbReference type="CDD" id="cd06225">
    <property type="entry name" value="HAMP"/>
    <property type="match status" value="1"/>
</dbReference>
<protein>
    <recommendedName>
        <fullName evidence="8">Methyl-accepting chemotaxis protein IV</fullName>
    </recommendedName>
</protein>
<dbReference type="PRINTS" id="PR00260">
    <property type="entry name" value="CHEMTRNSDUCR"/>
</dbReference>
<comment type="similarity">
    <text evidence="2">Belongs to the methyl-accepting chemotaxis (MCP) protein family.</text>
</comment>
<keyword evidence="4" id="KW-1133">Transmembrane helix</keyword>
<feature type="compositionally biased region" description="Basic and acidic residues" evidence="3">
    <location>
        <begin position="466"/>
        <end position="493"/>
    </location>
</feature>
<comment type="caution">
    <text evidence="7">The sequence shown here is derived from an EMBL/GenBank/DDBJ whole genome shotgun (WGS) entry which is preliminary data.</text>
</comment>
<sequence>MNNQGAKVAYSDFSLVLKQQNNLTDAKNDPGTYNEVAKLESKMVNGETGFGFYTLNGEKKFGSYRSIERTNGWSVNVTALNSEFLAGVMTSIYVSVGLGILSLIIAVIFILKITGRIIHPIETVEDSVEKLSLGILDIDMEIKRHDEVGIIAEKVNLMAAKFKEIISDISMVLTGISNGDLNAHSDCEYPGEFQSIRSSMEVICDKLNNMMTSINNSSEHVNSSATQVSTAAQFLAGGTTEQAATIEQLNASIISISQQADKAVQNVNKATEFVRNTSDKMKDGNVHMQNLNNAMNEISSASDKIFSITKVIEDIAFQTNILALNAAIEAARAGEAGKGFAVVAEEVRNLAAKSAEAAKQTTDLIQHSVDVISEGQHLSDETSKALQETVEQSLLVEKAVREIQTAAEEQANAIEQITQGLSQVSGIIQSNAANAEESSASSEEMAAQAVMLKREVGKFRLRQHKNQQEKKVISAPEQKIKETDDGKITDGKY</sequence>
<dbReference type="SUPFAM" id="SSF58104">
    <property type="entry name" value="Methyl-accepting chemotaxis protein (MCP) signaling domain"/>
    <property type="match status" value="1"/>
</dbReference>
<feature type="transmembrane region" description="Helical" evidence="4">
    <location>
        <begin position="84"/>
        <end position="111"/>
    </location>
</feature>
<dbReference type="EMBL" id="VSSQ01012648">
    <property type="protein sequence ID" value="MPM49726.1"/>
    <property type="molecule type" value="Genomic_DNA"/>
</dbReference>
<dbReference type="Gene3D" id="3.30.450.20">
    <property type="entry name" value="PAS domain"/>
    <property type="match status" value="1"/>
</dbReference>
<dbReference type="GO" id="GO:0006935">
    <property type="term" value="P:chemotaxis"/>
    <property type="evidence" value="ECO:0007669"/>
    <property type="project" value="UniProtKB-KW"/>
</dbReference>
<keyword evidence="1" id="KW-0145">Chemotaxis</keyword>
<accession>A0A645A9Z8</accession>
<evidence type="ECO:0000256" key="4">
    <source>
        <dbReference type="SAM" id="Phobius"/>
    </source>
</evidence>
<feature type="domain" description="Methyl-accepting transducer" evidence="5">
    <location>
        <begin position="217"/>
        <end position="446"/>
    </location>
</feature>
<gene>
    <name evidence="7" type="ORF">SDC9_96457</name>
</gene>
<dbReference type="InterPro" id="IPR051310">
    <property type="entry name" value="MCP_chemotaxis"/>
</dbReference>
<evidence type="ECO:0000256" key="1">
    <source>
        <dbReference type="ARBA" id="ARBA00022500"/>
    </source>
</evidence>
<dbReference type="GO" id="GO:0007165">
    <property type="term" value="P:signal transduction"/>
    <property type="evidence" value="ECO:0007669"/>
    <property type="project" value="InterPro"/>
</dbReference>
<reference evidence="7" key="1">
    <citation type="submission" date="2019-08" db="EMBL/GenBank/DDBJ databases">
        <authorList>
            <person name="Kucharzyk K."/>
            <person name="Murdoch R.W."/>
            <person name="Higgins S."/>
            <person name="Loffler F."/>
        </authorList>
    </citation>
    <scope>NUCLEOTIDE SEQUENCE</scope>
</reference>
<dbReference type="CDD" id="cd11386">
    <property type="entry name" value="MCP_signal"/>
    <property type="match status" value="1"/>
</dbReference>
<dbReference type="CDD" id="cd12912">
    <property type="entry name" value="PDC2_MCP_like"/>
    <property type="match status" value="1"/>
</dbReference>
<dbReference type="Pfam" id="PF00672">
    <property type="entry name" value="HAMP"/>
    <property type="match status" value="1"/>
</dbReference>
<dbReference type="AlphaFoldDB" id="A0A645A9Z8"/>
<dbReference type="PANTHER" id="PTHR43531">
    <property type="entry name" value="PROTEIN ICFG"/>
    <property type="match status" value="1"/>
</dbReference>
<evidence type="ECO:0000256" key="3">
    <source>
        <dbReference type="SAM" id="MobiDB-lite"/>
    </source>
</evidence>
<dbReference type="InterPro" id="IPR004089">
    <property type="entry name" value="MCPsignal_dom"/>
</dbReference>
<dbReference type="PANTHER" id="PTHR43531:SF11">
    <property type="entry name" value="METHYL-ACCEPTING CHEMOTAXIS PROTEIN 3"/>
    <property type="match status" value="1"/>
</dbReference>
<dbReference type="Gene3D" id="6.10.340.10">
    <property type="match status" value="1"/>
</dbReference>
<keyword evidence="4" id="KW-0812">Transmembrane</keyword>
<dbReference type="GO" id="GO:0004888">
    <property type="term" value="F:transmembrane signaling receptor activity"/>
    <property type="evidence" value="ECO:0007669"/>
    <property type="project" value="InterPro"/>
</dbReference>
<evidence type="ECO:0000259" key="6">
    <source>
        <dbReference type="PROSITE" id="PS50885"/>
    </source>
</evidence>
<evidence type="ECO:0000256" key="2">
    <source>
        <dbReference type="ARBA" id="ARBA00029447"/>
    </source>
</evidence>
<dbReference type="SMART" id="SM00304">
    <property type="entry name" value="HAMP"/>
    <property type="match status" value="1"/>
</dbReference>
<feature type="region of interest" description="Disordered" evidence="3">
    <location>
        <begin position="461"/>
        <end position="493"/>
    </location>
</feature>
<dbReference type="PROSITE" id="PS50111">
    <property type="entry name" value="CHEMOTAXIS_TRANSDUC_2"/>
    <property type="match status" value="1"/>
</dbReference>
<dbReference type="InterPro" id="IPR003660">
    <property type="entry name" value="HAMP_dom"/>
</dbReference>
<dbReference type="Pfam" id="PF00015">
    <property type="entry name" value="MCPsignal"/>
    <property type="match status" value="1"/>
</dbReference>
<dbReference type="InterPro" id="IPR004090">
    <property type="entry name" value="Chemotax_Me-accpt_rcpt"/>
</dbReference>
<dbReference type="GO" id="GO:0005886">
    <property type="term" value="C:plasma membrane"/>
    <property type="evidence" value="ECO:0007669"/>
    <property type="project" value="TreeGrafter"/>
</dbReference>
<evidence type="ECO:0000259" key="5">
    <source>
        <dbReference type="PROSITE" id="PS50111"/>
    </source>
</evidence>
<proteinExistence type="inferred from homology"/>